<feature type="domain" description="DUF302" evidence="1">
    <location>
        <begin position="69"/>
        <end position="129"/>
    </location>
</feature>
<dbReference type="SUPFAM" id="SSF103247">
    <property type="entry name" value="TT1751-like"/>
    <property type="match status" value="1"/>
</dbReference>
<dbReference type="InterPro" id="IPR035923">
    <property type="entry name" value="TT1751-like_sf"/>
</dbReference>
<organism evidence="2 3">
    <name type="scientific">Terriglobus saanensis (strain ATCC BAA-1853 / DSM 23119 / SP1PR4)</name>
    <dbReference type="NCBI Taxonomy" id="401053"/>
    <lineage>
        <taxon>Bacteria</taxon>
        <taxon>Pseudomonadati</taxon>
        <taxon>Acidobacteriota</taxon>
        <taxon>Terriglobia</taxon>
        <taxon>Terriglobales</taxon>
        <taxon>Acidobacteriaceae</taxon>
        <taxon>Terriglobus</taxon>
    </lineage>
</organism>
<dbReference type="HOGENOM" id="CLU_105954_1_0_0"/>
<evidence type="ECO:0000313" key="3">
    <source>
        <dbReference type="Proteomes" id="UP000006844"/>
    </source>
</evidence>
<gene>
    <name evidence="2" type="ordered locus">AciPR4_1636</name>
</gene>
<dbReference type="Gene3D" id="3.30.310.70">
    <property type="entry name" value="TT1751-like domain"/>
    <property type="match status" value="1"/>
</dbReference>
<dbReference type="KEGG" id="tsa:AciPR4_1636"/>
<dbReference type="InterPro" id="IPR005180">
    <property type="entry name" value="DUF302"/>
</dbReference>
<dbReference type="eggNOG" id="COG3439">
    <property type="taxonomic scope" value="Bacteria"/>
</dbReference>
<dbReference type="Proteomes" id="UP000006844">
    <property type="component" value="Chromosome"/>
</dbReference>
<dbReference type="CDD" id="cd14797">
    <property type="entry name" value="DUF302"/>
    <property type="match status" value="1"/>
</dbReference>
<protein>
    <recommendedName>
        <fullName evidence="1">DUF302 domain-containing protein</fullName>
    </recommendedName>
</protein>
<dbReference type="STRING" id="401053.AciPR4_1636"/>
<reference evidence="2 3" key="1">
    <citation type="journal article" date="2012" name="Stand. Genomic Sci.">
        <title>Complete genome sequence of Terriglobus saanensis type strain SP1PR4(T), an Acidobacteria from tundra soil.</title>
        <authorList>
            <person name="Rawat S.R."/>
            <person name="Mannisto M.K."/>
            <person name="Starovoytov V."/>
            <person name="Goodwin L."/>
            <person name="Nolan M."/>
            <person name="Hauser L."/>
            <person name="Land M."/>
            <person name="Davenport K.W."/>
            <person name="Woyke T."/>
            <person name="Haggblom M.M."/>
        </authorList>
    </citation>
    <scope>NUCLEOTIDE SEQUENCE</scope>
    <source>
        <strain evidence="3">ATCC BAA-1853 / DSM 23119 / SP1PR4</strain>
    </source>
</reference>
<accession>E8V391</accession>
<evidence type="ECO:0000313" key="2">
    <source>
        <dbReference type="EMBL" id="ADV82448.1"/>
    </source>
</evidence>
<dbReference type="Pfam" id="PF03625">
    <property type="entry name" value="DUF302"/>
    <property type="match status" value="1"/>
</dbReference>
<keyword evidence="3" id="KW-1185">Reference proteome</keyword>
<dbReference type="AlphaFoldDB" id="E8V391"/>
<dbReference type="RefSeq" id="WP_013568181.1">
    <property type="nucleotide sequence ID" value="NC_014963.1"/>
</dbReference>
<name>E8V391_TERSS</name>
<evidence type="ECO:0000259" key="1">
    <source>
        <dbReference type="Pfam" id="PF03625"/>
    </source>
</evidence>
<sequence>MIDEYVVKHCEHVCTKSFEEVVEAFEAAVGDGDDGKFLNGMKALSRADDWERLCKASFGPSGFLHVLTFDHGHWLKLYGIEAKAKQYTYGNPLLAHTMIKHDIGVCFQVPFHVLIYETGEGEVRIAYDLPSTLMARLHNDEVDEAARQIDPKVIAFVAGLAGAAA</sequence>
<dbReference type="OrthoDB" id="121208at2"/>
<dbReference type="EMBL" id="CP002467">
    <property type="protein sequence ID" value="ADV82448.1"/>
    <property type="molecule type" value="Genomic_DNA"/>
</dbReference>
<proteinExistence type="predicted"/>